<feature type="transmembrane region" description="Helical" evidence="1">
    <location>
        <begin position="94"/>
        <end position="111"/>
    </location>
</feature>
<feature type="transmembrane region" description="Helical" evidence="1">
    <location>
        <begin position="197"/>
        <end position="216"/>
    </location>
</feature>
<keyword evidence="1" id="KW-1133">Transmembrane helix</keyword>
<evidence type="ECO:0000313" key="3">
    <source>
        <dbReference type="Proteomes" id="UP001642520"/>
    </source>
</evidence>
<reference evidence="2 3" key="1">
    <citation type="submission" date="2024-08" db="EMBL/GenBank/DDBJ databases">
        <authorList>
            <person name="Will J Nash"/>
            <person name="Angela Man"/>
            <person name="Seanna McTaggart"/>
            <person name="Kendall Baker"/>
            <person name="Tom Barker"/>
            <person name="Leah Catchpole"/>
            <person name="Alex Durrant"/>
            <person name="Karim Gharbi"/>
            <person name="Naomi Irish"/>
            <person name="Gemy Kaithakottil"/>
            <person name="Debby Ku"/>
            <person name="Aaliyah Providence"/>
            <person name="Felix Shaw"/>
            <person name="David Swarbreck"/>
            <person name="Chris Watkins"/>
            <person name="Ann M. McCartney"/>
            <person name="Giulio Formenti"/>
            <person name="Alice Mouton"/>
            <person name="Noel Vella"/>
            <person name="Bjorn M von Reumont"/>
            <person name="Adriana Vella"/>
            <person name="Wilfried Haerty"/>
        </authorList>
    </citation>
    <scope>NUCLEOTIDE SEQUENCE [LARGE SCALE GENOMIC DNA]</scope>
</reference>
<name>A0ABP1P714_XYLVO</name>
<feature type="transmembrane region" description="Helical" evidence="1">
    <location>
        <begin position="156"/>
        <end position="177"/>
    </location>
</feature>
<gene>
    <name evidence="2" type="ORF">XYLVIOL_LOCUS9221</name>
</gene>
<proteinExistence type="predicted"/>
<keyword evidence="3" id="KW-1185">Reference proteome</keyword>
<evidence type="ECO:0000256" key="1">
    <source>
        <dbReference type="SAM" id="Phobius"/>
    </source>
</evidence>
<evidence type="ECO:0000313" key="2">
    <source>
        <dbReference type="EMBL" id="CAL7949054.1"/>
    </source>
</evidence>
<organism evidence="2 3">
    <name type="scientific">Xylocopa violacea</name>
    <name type="common">Violet carpenter bee</name>
    <name type="synonym">Apis violacea</name>
    <dbReference type="NCBI Taxonomy" id="135666"/>
    <lineage>
        <taxon>Eukaryota</taxon>
        <taxon>Metazoa</taxon>
        <taxon>Ecdysozoa</taxon>
        <taxon>Arthropoda</taxon>
        <taxon>Hexapoda</taxon>
        <taxon>Insecta</taxon>
        <taxon>Pterygota</taxon>
        <taxon>Neoptera</taxon>
        <taxon>Endopterygota</taxon>
        <taxon>Hymenoptera</taxon>
        <taxon>Apocrita</taxon>
        <taxon>Aculeata</taxon>
        <taxon>Apoidea</taxon>
        <taxon>Anthophila</taxon>
        <taxon>Apidae</taxon>
        <taxon>Xylocopa</taxon>
        <taxon>Xylocopa</taxon>
    </lineage>
</organism>
<keyword evidence="1" id="KW-0472">Membrane</keyword>
<feature type="transmembrane region" description="Helical" evidence="1">
    <location>
        <begin position="62"/>
        <end position="88"/>
    </location>
</feature>
<sequence length="226" mass="26690">MKSKRNQISPPKPRIIAKPLFLSVRTIESLHSRVSCVRVCVCVYCNNDRYIYIYTCTYICKIYIFTCMCFLCVHTYITSLGITCVPFMYVRIQIHVQIINVYFTCAIIVLVERNHPHHPSLRSIWPRLRRLNSTHIFFFPPSPFNFCFFIDATVYFRSFCFLFLTLYLLTVSTPWYVRTIAIHSSEQEKTSIVDREYVLFFFPSSVYLLPVIFFLSEHRKSACGVC</sequence>
<dbReference type="Proteomes" id="UP001642520">
    <property type="component" value="Unassembled WGS sequence"/>
</dbReference>
<accession>A0ABP1P714</accession>
<dbReference type="EMBL" id="CAXAJV020001299">
    <property type="protein sequence ID" value="CAL7949054.1"/>
    <property type="molecule type" value="Genomic_DNA"/>
</dbReference>
<keyword evidence="1" id="KW-0812">Transmembrane</keyword>
<protein>
    <submittedName>
        <fullName evidence="2">Uncharacterized protein</fullName>
    </submittedName>
</protein>
<comment type="caution">
    <text evidence="2">The sequence shown here is derived from an EMBL/GenBank/DDBJ whole genome shotgun (WGS) entry which is preliminary data.</text>
</comment>